<evidence type="ECO:0000313" key="1">
    <source>
        <dbReference type="EMBL" id="CAE7355923.1"/>
    </source>
</evidence>
<dbReference type="Proteomes" id="UP000649617">
    <property type="component" value="Unassembled WGS sequence"/>
</dbReference>
<feature type="non-terminal residue" evidence="1">
    <location>
        <position position="143"/>
    </location>
</feature>
<sequence length="143" mass="16743">IVLDYPRPMLYHIGTRKMDTLEEVDVDIGVPKPRRWEIRSAAECQTLLDSFDGFSEGLVVRDAQYRRQKWKRREYLLMHSARFLVGAETPCYAWVARSSEPGTMDADRLCLNVWLRSESSEFAAYFPEAMRRYGCVRALLEEE</sequence>
<organism evidence="1 2">
    <name type="scientific">Symbiodinium pilosum</name>
    <name type="common">Dinoflagellate</name>
    <dbReference type="NCBI Taxonomy" id="2952"/>
    <lineage>
        <taxon>Eukaryota</taxon>
        <taxon>Sar</taxon>
        <taxon>Alveolata</taxon>
        <taxon>Dinophyceae</taxon>
        <taxon>Suessiales</taxon>
        <taxon>Symbiodiniaceae</taxon>
        <taxon>Symbiodinium</taxon>
    </lineage>
</organism>
<feature type="non-terminal residue" evidence="1">
    <location>
        <position position="1"/>
    </location>
</feature>
<gene>
    <name evidence="1" type="primary">GTPBP4</name>
    <name evidence="1" type="ORF">SPIL2461_LOCUS8462</name>
</gene>
<name>A0A812PJB2_SYMPI</name>
<dbReference type="OrthoDB" id="431332at2759"/>
<protein>
    <submittedName>
        <fullName evidence="1">GTPBP4 protein</fullName>
    </submittedName>
</protein>
<accession>A0A812PJB2</accession>
<dbReference type="EMBL" id="CAJNIZ010013925">
    <property type="protein sequence ID" value="CAE7355923.1"/>
    <property type="molecule type" value="Genomic_DNA"/>
</dbReference>
<keyword evidence="2" id="KW-1185">Reference proteome</keyword>
<dbReference type="AlphaFoldDB" id="A0A812PJB2"/>
<comment type="caution">
    <text evidence="1">The sequence shown here is derived from an EMBL/GenBank/DDBJ whole genome shotgun (WGS) entry which is preliminary data.</text>
</comment>
<proteinExistence type="predicted"/>
<reference evidence="1" key="1">
    <citation type="submission" date="2021-02" db="EMBL/GenBank/DDBJ databases">
        <authorList>
            <person name="Dougan E. K."/>
            <person name="Rhodes N."/>
            <person name="Thang M."/>
            <person name="Chan C."/>
        </authorList>
    </citation>
    <scope>NUCLEOTIDE SEQUENCE</scope>
</reference>
<evidence type="ECO:0000313" key="2">
    <source>
        <dbReference type="Proteomes" id="UP000649617"/>
    </source>
</evidence>